<dbReference type="OrthoDB" id="1919622at2759"/>
<dbReference type="Pfam" id="PF25276">
    <property type="entry name" value="DUF7870"/>
    <property type="match status" value="1"/>
</dbReference>
<keyword evidence="1" id="KW-0812">Transmembrane</keyword>
<dbReference type="Proteomes" id="UP000694853">
    <property type="component" value="Unplaced"/>
</dbReference>
<reference evidence="3" key="1">
    <citation type="journal article" date="2019" name="Toxins">
        <title>Detection of Abrin-Like and Prepropulchellin-Like Toxin Genes and Transcripts Using Whole Genome Sequencing and Full-Length Transcript Sequencing of Abrus precatorius.</title>
        <authorList>
            <person name="Hovde B.T."/>
            <person name="Daligault H.E."/>
            <person name="Hanschen E.R."/>
            <person name="Kunde Y.A."/>
            <person name="Johnson M.B."/>
            <person name="Starkenburg S.R."/>
            <person name="Johnson S.L."/>
        </authorList>
    </citation>
    <scope>NUCLEOTIDE SEQUENCE [LARGE SCALE GENOMIC DNA]</scope>
</reference>
<keyword evidence="1" id="KW-1133">Transmembrane helix</keyword>
<proteinExistence type="predicted"/>
<dbReference type="PANTHER" id="PTHR33597:SF22">
    <property type="entry name" value="PROTEIN, PUTATIVE-RELATED"/>
    <property type="match status" value="1"/>
</dbReference>
<feature type="transmembrane region" description="Helical" evidence="1">
    <location>
        <begin position="45"/>
        <end position="66"/>
    </location>
</feature>
<evidence type="ECO:0000256" key="1">
    <source>
        <dbReference type="SAM" id="Phobius"/>
    </source>
</evidence>
<dbReference type="KEGG" id="aprc:113852430"/>
<dbReference type="InterPro" id="IPR057192">
    <property type="entry name" value="DUF7870"/>
</dbReference>
<reference evidence="4" key="2">
    <citation type="submission" date="2025-08" db="UniProtKB">
        <authorList>
            <consortium name="RefSeq"/>
        </authorList>
    </citation>
    <scope>IDENTIFICATION</scope>
    <source>
        <tissue evidence="4">Young leaves</tissue>
    </source>
</reference>
<evidence type="ECO:0000259" key="2">
    <source>
        <dbReference type="Pfam" id="PF25276"/>
    </source>
</evidence>
<keyword evidence="1" id="KW-0472">Membrane</keyword>
<dbReference type="RefSeq" id="XP_027338496.1">
    <property type="nucleotide sequence ID" value="XM_027482695.1"/>
</dbReference>
<dbReference type="AlphaFoldDB" id="A0A8B8K4B3"/>
<evidence type="ECO:0000313" key="4">
    <source>
        <dbReference type="RefSeq" id="XP_027338496.1"/>
    </source>
</evidence>
<accession>A0A8B8K4B3</accession>
<evidence type="ECO:0000313" key="3">
    <source>
        <dbReference type="Proteomes" id="UP000694853"/>
    </source>
</evidence>
<gene>
    <name evidence="4" type="primary">LOC113852430</name>
</gene>
<dbReference type="PANTHER" id="PTHR33597">
    <property type="entry name" value="OS02G0760400 PROTEIN"/>
    <property type="match status" value="1"/>
</dbReference>
<name>A0A8B8K4B3_ABRPR</name>
<organism evidence="3 4">
    <name type="scientific">Abrus precatorius</name>
    <name type="common">Indian licorice</name>
    <name type="synonym">Glycine abrus</name>
    <dbReference type="NCBI Taxonomy" id="3816"/>
    <lineage>
        <taxon>Eukaryota</taxon>
        <taxon>Viridiplantae</taxon>
        <taxon>Streptophyta</taxon>
        <taxon>Embryophyta</taxon>
        <taxon>Tracheophyta</taxon>
        <taxon>Spermatophyta</taxon>
        <taxon>Magnoliopsida</taxon>
        <taxon>eudicotyledons</taxon>
        <taxon>Gunneridae</taxon>
        <taxon>Pentapetalae</taxon>
        <taxon>rosids</taxon>
        <taxon>fabids</taxon>
        <taxon>Fabales</taxon>
        <taxon>Fabaceae</taxon>
        <taxon>Papilionoideae</taxon>
        <taxon>50 kb inversion clade</taxon>
        <taxon>NPAAA clade</taxon>
        <taxon>indigoferoid/millettioid clade</taxon>
        <taxon>Abreae</taxon>
        <taxon>Abrus</taxon>
    </lineage>
</organism>
<dbReference type="GeneID" id="113852430"/>
<feature type="domain" description="DUF7870" evidence="2">
    <location>
        <begin position="239"/>
        <end position="408"/>
    </location>
</feature>
<keyword evidence="3" id="KW-1185">Reference proteome</keyword>
<protein>
    <submittedName>
        <fullName evidence="4">Uncharacterized protein LOC113852430</fullName>
    </submittedName>
</protein>
<sequence>MELDRGCEANKGSKMKNNNLHDGTIALNHETVLVIRLPGAQVLRILSRSLFLAIVLAALPFLGTFLKEFSSSSHSFVPAASSCVSVEMLNSILHDLADQGLFKKDDKVLLVNPPNGFITGPNTPPFNNNEIDMVIDSDLRRKILFPDGYYDFVFMSSSIDAEFVDRILKINGIVVLPLGVKSSNSAFRKQSNYRVVYIRRYDSIIVALKKTGPAVRLVDNSSPRRKLCQLMMDTKKVALKGLEDVLLEPPTKDFVKSKYLKKIKYLPDLLGDSLQGYNRRLFIGVGLAEENKGVVQWFQKNYPKKNTKFEIHNLVVPPEDSVMPHTDVSAWLSKHVKEEEYVVMKAEAEVVEKMIKERTIYLVDELFLECKYEWWEMGKRKKNGRAYWECLALYGLVKDKGVAVHQWWG</sequence>